<sequence>MTHNDPIIELAGICFNRLASESVEPWSSDDSPFLCNREKRSPGVTHFICQSQKMYKALHELLDVKSCVAIVKKCFDELDSGCTNCRDTFVLQTCHANIQTDNQVS</sequence>
<dbReference type="GeneID" id="34946560"/>
<proteinExistence type="predicted"/>
<reference evidence="2" key="1">
    <citation type="journal article" date="2006" name="Proc. Natl. Acad. Sci. U.S.A.">
        <title>Genome analysis of the smallest free-living eukaryote Ostreococcus tauri unveils many unique features.</title>
        <authorList>
            <person name="Derelle E."/>
            <person name="Ferraz C."/>
            <person name="Rombauts S."/>
            <person name="Rouze P."/>
            <person name="Worden A.Z."/>
            <person name="Robbens S."/>
            <person name="Partensky F."/>
            <person name="Degroeve S."/>
            <person name="Echeynie S."/>
            <person name="Cooke R."/>
            <person name="Saeys Y."/>
            <person name="Wuyts J."/>
            <person name="Jabbari K."/>
            <person name="Bowler C."/>
            <person name="Panaud O."/>
            <person name="Piegu B."/>
            <person name="Ball S.G."/>
            <person name="Ral J.-P."/>
            <person name="Bouget F.-Y."/>
            <person name="Piganeau G."/>
            <person name="De Baets B."/>
            <person name="Picard A."/>
            <person name="Delseny M."/>
            <person name="Demaille J."/>
            <person name="Van de Peer Y."/>
            <person name="Moreau H."/>
        </authorList>
    </citation>
    <scope>NUCLEOTIDE SEQUENCE [LARGE SCALE GENOMIC DNA]</scope>
    <source>
        <strain evidence="2">OTTH 0595 / CCAP 157/2 / RCC745</strain>
    </source>
</reference>
<evidence type="ECO:0000313" key="1">
    <source>
        <dbReference type="EMBL" id="CEG01895.1"/>
    </source>
</evidence>
<comment type="caution">
    <text evidence="1">The sequence shown here is derived from an EMBL/GenBank/DDBJ whole genome shotgun (WGS) entry which is preliminary data.</text>
</comment>
<keyword evidence="2" id="KW-1185">Reference proteome</keyword>
<name>A0A096PB42_OSTTA</name>
<organism evidence="1 2">
    <name type="scientific">Ostreococcus tauri</name>
    <name type="common">Marine green alga</name>
    <dbReference type="NCBI Taxonomy" id="70448"/>
    <lineage>
        <taxon>Eukaryota</taxon>
        <taxon>Viridiplantae</taxon>
        <taxon>Chlorophyta</taxon>
        <taxon>Mamiellophyceae</taxon>
        <taxon>Mamiellales</taxon>
        <taxon>Bathycoccaceae</taxon>
        <taxon>Ostreococcus</taxon>
    </lineage>
</organism>
<dbReference type="EMBL" id="CAID01000019">
    <property type="protein sequence ID" value="CEG01895.1"/>
    <property type="molecule type" value="Genomic_DNA"/>
</dbReference>
<gene>
    <name evidence="1" type="ORF">OT_ostta19g00160</name>
</gene>
<evidence type="ECO:0000313" key="2">
    <source>
        <dbReference type="Proteomes" id="UP000009170"/>
    </source>
</evidence>
<dbReference type="Proteomes" id="UP000009170">
    <property type="component" value="Unassembled WGS sequence"/>
</dbReference>
<dbReference type="KEGG" id="ota:OT_ostta19g00160"/>
<dbReference type="RefSeq" id="XP_022841234.1">
    <property type="nucleotide sequence ID" value="XM_022982423.1"/>
</dbReference>
<protein>
    <submittedName>
        <fullName evidence="1">Unnamed product</fullName>
    </submittedName>
</protein>
<reference evidence="1 2" key="2">
    <citation type="journal article" date="2014" name="BMC Genomics">
        <title>An improved genome of the model marine alga Ostreococcus tauri unfolds by assessing Illumina de novo assemblies.</title>
        <authorList>
            <person name="Blanc-Mathieu R."/>
            <person name="Verhelst B."/>
            <person name="Derelle E."/>
            <person name="Rombauts S."/>
            <person name="Bouget F.Y."/>
            <person name="Carre I."/>
            <person name="Chateau A."/>
            <person name="Eyre-Walker A."/>
            <person name="Grimsley N."/>
            <person name="Moreau H."/>
            <person name="Piegu B."/>
            <person name="Rivals E."/>
            <person name="Schackwitz W."/>
            <person name="Van de Peer Y."/>
            <person name="Piganeau G."/>
        </authorList>
    </citation>
    <scope>NUCLEOTIDE SEQUENCE [LARGE SCALE GENOMIC DNA]</scope>
    <source>
        <strain evidence="2">OTTH 0595 / CCAP 157/2 / RCC745</strain>
    </source>
</reference>
<dbReference type="InParanoid" id="A0A096PB42"/>
<accession>A0A096PB42</accession>
<dbReference type="AlphaFoldDB" id="A0A096PB42"/>